<evidence type="ECO:0000313" key="1">
    <source>
        <dbReference type="EMBL" id="OAL10699.1"/>
    </source>
</evidence>
<keyword evidence="2" id="KW-1185">Reference proteome</keyword>
<sequence length="226" mass="24914">MTLATKIGAGILATGSVAGLGYAGSAYFKDDKKEINNTQKGTAISKIIEDQFDYILLNTSVNNDSAQWSSNWAKYKKENTTSKDIFELENWTVNSPTDLIPALKTKCASLANTNAVDKADANYLNVTKYCAREVTIADQIEKSDLKTKILDTKEGDTEHKAIWGKRVSEKTTFKDHFTNLNISFDDADIAKVKAGCKGATSKPKTGEKYKETLEAYKAVCVKQKDE</sequence>
<dbReference type="AlphaFoldDB" id="A0A1A9QG38"/>
<name>A0A1A9QG38_9MOLU</name>
<protein>
    <submittedName>
        <fullName evidence="1">Uncharacterized protein</fullName>
    </submittedName>
</protein>
<reference evidence="2" key="1">
    <citation type="submission" date="2016-04" db="EMBL/GenBank/DDBJ databases">
        <authorList>
            <person name="Quiroz-Castaneda R.E."/>
            <person name="Martinez-Ocampo F."/>
        </authorList>
    </citation>
    <scope>NUCLEOTIDE SEQUENCE [LARGE SCALE GENOMIC DNA]</scope>
    <source>
        <strain evidence="2">INIFAP01</strain>
    </source>
</reference>
<dbReference type="EMBL" id="LWUJ01000010">
    <property type="protein sequence ID" value="OAL10699.1"/>
    <property type="molecule type" value="Genomic_DNA"/>
</dbReference>
<accession>A0A1A9QG38</accession>
<gene>
    <name evidence="1" type="ORF">A6V39_01345</name>
</gene>
<evidence type="ECO:0000313" key="2">
    <source>
        <dbReference type="Proteomes" id="UP000077623"/>
    </source>
</evidence>
<dbReference type="STRING" id="432608.A6V39_01345"/>
<comment type="caution">
    <text evidence="1">The sequence shown here is derived from an EMBL/GenBank/DDBJ whole genome shotgun (WGS) entry which is preliminary data.</text>
</comment>
<organism evidence="1 2">
    <name type="scientific">Candidatus Mycoplasma haematobovis</name>
    <dbReference type="NCBI Taxonomy" id="432608"/>
    <lineage>
        <taxon>Bacteria</taxon>
        <taxon>Bacillati</taxon>
        <taxon>Mycoplasmatota</taxon>
        <taxon>Mollicutes</taxon>
        <taxon>Mycoplasmataceae</taxon>
        <taxon>Mycoplasma</taxon>
    </lineage>
</organism>
<proteinExistence type="predicted"/>
<dbReference type="RefSeq" id="WP_187149935.1">
    <property type="nucleotide sequence ID" value="NZ_LWUJ01000010.1"/>
</dbReference>
<dbReference type="Proteomes" id="UP000077623">
    <property type="component" value="Unassembled WGS sequence"/>
</dbReference>